<protein>
    <submittedName>
        <fullName evidence="7">RNA polymerase sigma-70 factor</fullName>
    </submittedName>
</protein>
<evidence type="ECO:0000313" key="7">
    <source>
        <dbReference type="EMBL" id="TKC62508.1"/>
    </source>
</evidence>
<dbReference type="Proteomes" id="UP000309594">
    <property type="component" value="Unassembled WGS sequence"/>
</dbReference>
<dbReference type="InterPro" id="IPR014327">
    <property type="entry name" value="RNA_pol_sigma70_bacteroid"/>
</dbReference>
<feature type="domain" description="RNA polymerase sigma factor 70 region 4 type 2" evidence="6">
    <location>
        <begin position="124"/>
        <end position="174"/>
    </location>
</feature>
<dbReference type="AlphaFoldDB" id="A0A4U1GEX2"/>
<dbReference type="InterPro" id="IPR039425">
    <property type="entry name" value="RNA_pol_sigma-70-like"/>
</dbReference>
<name>A0A4U1GEX2_9SPHI</name>
<dbReference type="EMBL" id="SWDX01000003">
    <property type="protein sequence ID" value="TKC62508.1"/>
    <property type="molecule type" value="Genomic_DNA"/>
</dbReference>
<evidence type="ECO:0000259" key="6">
    <source>
        <dbReference type="Pfam" id="PF08281"/>
    </source>
</evidence>
<dbReference type="GO" id="GO:0006352">
    <property type="term" value="P:DNA-templated transcription initiation"/>
    <property type="evidence" value="ECO:0007669"/>
    <property type="project" value="InterPro"/>
</dbReference>
<evidence type="ECO:0000256" key="2">
    <source>
        <dbReference type="ARBA" id="ARBA00023015"/>
    </source>
</evidence>
<dbReference type="PANTHER" id="PTHR43133:SF46">
    <property type="entry name" value="RNA POLYMERASE SIGMA-70 FACTOR ECF SUBFAMILY"/>
    <property type="match status" value="1"/>
</dbReference>
<dbReference type="Gene3D" id="1.10.1740.10">
    <property type="match status" value="1"/>
</dbReference>
<dbReference type="NCBIfam" id="TIGR02937">
    <property type="entry name" value="sigma70-ECF"/>
    <property type="match status" value="1"/>
</dbReference>
<dbReference type="InterPro" id="IPR013325">
    <property type="entry name" value="RNA_pol_sigma_r2"/>
</dbReference>
<evidence type="ECO:0000256" key="3">
    <source>
        <dbReference type="ARBA" id="ARBA00023082"/>
    </source>
</evidence>
<feature type="domain" description="RNA polymerase sigma-70 region 2" evidence="5">
    <location>
        <begin position="30"/>
        <end position="92"/>
    </location>
</feature>
<keyword evidence="3" id="KW-0731">Sigma factor</keyword>
<comment type="caution">
    <text evidence="7">The sequence shown here is derived from an EMBL/GenBank/DDBJ whole genome shotgun (WGS) entry which is preliminary data.</text>
</comment>
<dbReference type="InterPro" id="IPR036388">
    <property type="entry name" value="WH-like_DNA-bd_sf"/>
</dbReference>
<organism evidence="7 8">
    <name type="scientific">Pedobacter hiemivivus</name>
    <dbReference type="NCBI Taxonomy" id="2530454"/>
    <lineage>
        <taxon>Bacteria</taxon>
        <taxon>Pseudomonadati</taxon>
        <taxon>Bacteroidota</taxon>
        <taxon>Sphingobacteriia</taxon>
        <taxon>Sphingobacteriales</taxon>
        <taxon>Sphingobacteriaceae</taxon>
        <taxon>Pedobacter</taxon>
    </lineage>
</organism>
<dbReference type="InterPro" id="IPR013249">
    <property type="entry name" value="RNA_pol_sigma70_r4_t2"/>
</dbReference>
<dbReference type="Pfam" id="PF04542">
    <property type="entry name" value="Sigma70_r2"/>
    <property type="match status" value="1"/>
</dbReference>
<dbReference type="InterPro" id="IPR014284">
    <property type="entry name" value="RNA_pol_sigma-70_dom"/>
</dbReference>
<accession>A0A4U1GEX2</accession>
<dbReference type="Pfam" id="PF08281">
    <property type="entry name" value="Sigma70_r4_2"/>
    <property type="match status" value="1"/>
</dbReference>
<dbReference type="PANTHER" id="PTHR43133">
    <property type="entry name" value="RNA POLYMERASE ECF-TYPE SIGMA FACTO"/>
    <property type="match status" value="1"/>
</dbReference>
<dbReference type="GO" id="GO:0016987">
    <property type="term" value="F:sigma factor activity"/>
    <property type="evidence" value="ECO:0007669"/>
    <property type="project" value="UniProtKB-KW"/>
</dbReference>
<dbReference type="GO" id="GO:0003677">
    <property type="term" value="F:DNA binding"/>
    <property type="evidence" value="ECO:0007669"/>
    <property type="project" value="InterPro"/>
</dbReference>
<keyword evidence="4" id="KW-0804">Transcription</keyword>
<comment type="similarity">
    <text evidence="1">Belongs to the sigma-70 factor family. ECF subfamily.</text>
</comment>
<evidence type="ECO:0000259" key="5">
    <source>
        <dbReference type="Pfam" id="PF04542"/>
    </source>
</evidence>
<sequence length="193" mass="22822">MTSYSNFSDEQLAILLKEGDHLAFTEIYKRFFSILYIHACRRMEDDEEANDLIQEMFTAFWDKRRLLDLRGSLSSYLYASIRNRMLNKIANKKVSEKYIDSLAGSSELDYTYADHKVREQDLKQLIEKEIDALPEPMRTIFILSRKEHLSHKEISAELNMTELAVQSQVKRALKVLRRKLGFYSYLLCFFKLL</sequence>
<evidence type="ECO:0000313" key="8">
    <source>
        <dbReference type="Proteomes" id="UP000309594"/>
    </source>
</evidence>
<dbReference type="SUPFAM" id="SSF88946">
    <property type="entry name" value="Sigma2 domain of RNA polymerase sigma factors"/>
    <property type="match status" value="1"/>
</dbReference>
<keyword evidence="2" id="KW-0805">Transcription regulation</keyword>
<evidence type="ECO:0000256" key="4">
    <source>
        <dbReference type="ARBA" id="ARBA00023163"/>
    </source>
</evidence>
<proteinExistence type="inferred from homology"/>
<gene>
    <name evidence="7" type="ORF">FBD94_09855</name>
</gene>
<evidence type="ECO:0000256" key="1">
    <source>
        <dbReference type="ARBA" id="ARBA00010641"/>
    </source>
</evidence>
<dbReference type="InterPro" id="IPR013324">
    <property type="entry name" value="RNA_pol_sigma_r3/r4-like"/>
</dbReference>
<dbReference type="RefSeq" id="WP_136880088.1">
    <property type="nucleotide sequence ID" value="NZ_SWDX01000003.1"/>
</dbReference>
<dbReference type="InterPro" id="IPR007627">
    <property type="entry name" value="RNA_pol_sigma70_r2"/>
</dbReference>
<dbReference type="CDD" id="cd06171">
    <property type="entry name" value="Sigma70_r4"/>
    <property type="match status" value="1"/>
</dbReference>
<dbReference type="SUPFAM" id="SSF88659">
    <property type="entry name" value="Sigma3 and sigma4 domains of RNA polymerase sigma factors"/>
    <property type="match status" value="1"/>
</dbReference>
<dbReference type="NCBIfam" id="TIGR02985">
    <property type="entry name" value="Sig70_bacteroi1"/>
    <property type="match status" value="1"/>
</dbReference>
<reference evidence="7 8" key="1">
    <citation type="submission" date="2019-04" db="EMBL/GenBank/DDBJ databases">
        <title>Pedobacter sp. RP-1-16 sp. nov., isolated from Arctic soil.</title>
        <authorList>
            <person name="Dahal R.H."/>
            <person name="Kim D.-U."/>
        </authorList>
    </citation>
    <scope>NUCLEOTIDE SEQUENCE [LARGE SCALE GENOMIC DNA]</scope>
    <source>
        <strain evidence="7 8">RP-1-16</strain>
    </source>
</reference>
<dbReference type="Gene3D" id="1.10.10.10">
    <property type="entry name" value="Winged helix-like DNA-binding domain superfamily/Winged helix DNA-binding domain"/>
    <property type="match status" value="1"/>
</dbReference>